<comment type="subcellular location">
    <subcellularLocation>
        <location evidence="1">Membrane</location>
        <topology evidence="1">Single-pass membrane protein</topology>
    </subcellularLocation>
</comment>
<organism evidence="9 10">
    <name type="scientific">Dillenia turbinata</name>
    <dbReference type="NCBI Taxonomy" id="194707"/>
    <lineage>
        <taxon>Eukaryota</taxon>
        <taxon>Viridiplantae</taxon>
        <taxon>Streptophyta</taxon>
        <taxon>Embryophyta</taxon>
        <taxon>Tracheophyta</taxon>
        <taxon>Spermatophyta</taxon>
        <taxon>Magnoliopsida</taxon>
        <taxon>eudicotyledons</taxon>
        <taxon>Gunneridae</taxon>
        <taxon>Pentapetalae</taxon>
        <taxon>Dilleniales</taxon>
        <taxon>Dilleniaceae</taxon>
        <taxon>Dillenia</taxon>
    </lineage>
</organism>
<evidence type="ECO:0000259" key="7">
    <source>
        <dbReference type="Pfam" id="PF13839"/>
    </source>
</evidence>
<evidence type="ECO:0000259" key="8">
    <source>
        <dbReference type="Pfam" id="PF14416"/>
    </source>
</evidence>
<dbReference type="GO" id="GO:0005794">
    <property type="term" value="C:Golgi apparatus"/>
    <property type="evidence" value="ECO:0007669"/>
    <property type="project" value="TreeGrafter"/>
</dbReference>
<evidence type="ECO:0000256" key="4">
    <source>
        <dbReference type="ARBA" id="ARBA00022968"/>
    </source>
</evidence>
<evidence type="ECO:0000313" key="10">
    <source>
        <dbReference type="Proteomes" id="UP001370490"/>
    </source>
</evidence>
<sequence length="437" mass="50450">LTFLVLCLNQRPPGDNVVAIRTMSISMKSTDQPSNHCKKIPPNLTSSLGIGQLELSAPVINMSTTTSETDVLKQSGSKGIGIKVSPLAIKNVKISESKNSKCNLFDGKWVYEPEANPPYKLSQCPFLSDQVSCQRNGRPDFEYEKWSWEASECELPRFNGTDMLEKLRDKRVIIAGDSLNRNQWESLACLLYSSIPSTRTHIDVKDASYKVFKSKDYNCSVEFYWSPFLIQLDKINQGNSTRILRLAKISKFEKKWRGANIMVFNTGHWWVHRGKTKAWDLFQYKRKLVEDMEIEVAFKKAMKTWAHWIDRNVEPSKTIVFFRSISPEHKGNQRCDHATKPMMNESYVSFFPEPIIEIVKKTIKGMETPVKYLNITKLSQYRRDAHPSMYARKQREPEFYGDCSHWCLPGLPDTWNRLLYSLIAFEGRRDLSIASNM</sequence>
<dbReference type="EMBL" id="JBAMMX010000022">
    <property type="protein sequence ID" value="KAK6919171.1"/>
    <property type="molecule type" value="Genomic_DNA"/>
</dbReference>
<dbReference type="Pfam" id="PF14416">
    <property type="entry name" value="PMR5N"/>
    <property type="match status" value="1"/>
</dbReference>
<dbReference type="InterPro" id="IPR029962">
    <property type="entry name" value="TBL"/>
</dbReference>
<dbReference type="GO" id="GO:0016413">
    <property type="term" value="F:O-acetyltransferase activity"/>
    <property type="evidence" value="ECO:0007669"/>
    <property type="project" value="InterPro"/>
</dbReference>
<keyword evidence="10" id="KW-1185">Reference proteome</keyword>
<dbReference type="InterPro" id="IPR026057">
    <property type="entry name" value="TBL_C"/>
</dbReference>
<keyword evidence="4" id="KW-0735">Signal-anchor</keyword>
<dbReference type="PANTHER" id="PTHR32285:SF38">
    <property type="entry name" value="OS01G0614300 PROTEIN"/>
    <property type="match status" value="1"/>
</dbReference>
<keyword evidence="6" id="KW-0472">Membrane</keyword>
<comment type="similarity">
    <text evidence="2">Belongs to the PC-esterase family. TBL subfamily.</text>
</comment>
<keyword evidence="3" id="KW-0812">Transmembrane</keyword>
<evidence type="ECO:0000256" key="3">
    <source>
        <dbReference type="ARBA" id="ARBA00022692"/>
    </source>
</evidence>
<feature type="domain" description="Trichome birefringence-like N-terminal" evidence="8">
    <location>
        <begin position="101"/>
        <end position="154"/>
    </location>
</feature>
<evidence type="ECO:0000256" key="6">
    <source>
        <dbReference type="ARBA" id="ARBA00023136"/>
    </source>
</evidence>
<dbReference type="InterPro" id="IPR025846">
    <property type="entry name" value="TBL_N"/>
</dbReference>
<dbReference type="GO" id="GO:0016020">
    <property type="term" value="C:membrane"/>
    <property type="evidence" value="ECO:0007669"/>
    <property type="project" value="UniProtKB-SubCell"/>
</dbReference>
<feature type="domain" description="Trichome birefringence-like C-terminal" evidence="7">
    <location>
        <begin position="155"/>
        <end position="421"/>
    </location>
</feature>
<evidence type="ECO:0000313" key="9">
    <source>
        <dbReference type="EMBL" id="KAK6919171.1"/>
    </source>
</evidence>
<accession>A0AAN8YZT8</accession>
<feature type="non-terminal residue" evidence="9">
    <location>
        <position position="1"/>
    </location>
</feature>
<protein>
    <submittedName>
        <fullName evidence="9">PC-Esterase</fullName>
    </submittedName>
</protein>
<name>A0AAN8YZT8_9MAGN</name>
<proteinExistence type="inferred from homology"/>
<comment type="caution">
    <text evidence="9">The sequence shown here is derived from an EMBL/GenBank/DDBJ whole genome shotgun (WGS) entry which is preliminary data.</text>
</comment>
<dbReference type="Pfam" id="PF13839">
    <property type="entry name" value="PC-Esterase"/>
    <property type="match status" value="1"/>
</dbReference>
<evidence type="ECO:0000256" key="5">
    <source>
        <dbReference type="ARBA" id="ARBA00022989"/>
    </source>
</evidence>
<evidence type="ECO:0000256" key="2">
    <source>
        <dbReference type="ARBA" id="ARBA00007727"/>
    </source>
</evidence>
<gene>
    <name evidence="9" type="ORF">RJ641_017593</name>
</gene>
<keyword evidence="5" id="KW-1133">Transmembrane helix</keyword>
<dbReference type="AlphaFoldDB" id="A0AAN8YZT8"/>
<evidence type="ECO:0000256" key="1">
    <source>
        <dbReference type="ARBA" id="ARBA00004167"/>
    </source>
</evidence>
<dbReference type="PANTHER" id="PTHR32285">
    <property type="entry name" value="PROTEIN TRICHOME BIREFRINGENCE-LIKE 9-RELATED"/>
    <property type="match status" value="1"/>
</dbReference>
<reference evidence="9 10" key="1">
    <citation type="submission" date="2023-12" db="EMBL/GenBank/DDBJ databases">
        <title>A high-quality genome assembly for Dillenia turbinata (Dilleniales).</title>
        <authorList>
            <person name="Chanderbali A."/>
        </authorList>
    </citation>
    <scope>NUCLEOTIDE SEQUENCE [LARGE SCALE GENOMIC DNA]</scope>
    <source>
        <strain evidence="9">LSX21</strain>
        <tissue evidence="9">Leaf</tissue>
    </source>
</reference>
<dbReference type="Proteomes" id="UP001370490">
    <property type="component" value="Unassembled WGS sequence"/>
</dbReference>